<dbReference type="OrthoDB" id="526941at2759"/>
<proteinExistence type="predicted"/>
<reference evidence="2 3" key="1">
    <citation type="submission" date="2016-04" db="EMBL/GenBank/DDBJ databases">
        <title>A degradative enzymes factory behind the ericoid mycorrhizal symbiosis.</title>
        <authorList>
            <consortium name="DOE Joint Genome Institute"/>
            <person name="Martino E."/>
            <person name="Morin E."/>
            <person name="Grelet G."/>
            <person name="Kuo A."/>
            <person name="Kohler A."/>
            <person name="Daghino S."/>
            <person name="Barry K."/>
            <person name="Choi C."/>
            <person name="Cichocki N."/>
            <person name="Clum A."/>
            <person name="Copeland A."/>
            <person name="Hainaut M."/>
            <person name="Haridas S."/>
            <person name="Labutti K."/>
            <person name="Lindquist E."/>
            <person name="Lipzen A."/>
            <person name="Khouja H.-R."/>
            <person name="Murat C."/>
            <person name="Ohm R."/>
            <person name="Olson A."/>
            <person name="Spatafora J."/>
            <person name="Veneault-Fourrey C."/>
            <person name="Henrissat B."/>
            <person name="Grigoriev I."/>
            <person name="Martin F."/>
            <person name="Perotto S."/>
        </authorList>
    </citation>
    <scope>NUCLEOTIDE SEQUENCE [LARGE SCALE GENOMIC DNA]</scope>
    <source>
        <strain evidence="2 3">E</strain>
    </source>
</reference>
<dbReference type="InParanoid" id="A0A2J6T6Q6"/>
<dbReference type="GeneID" id="36583052"/>
<sequence length="330" mass="37057">MPPDWRVSTITATLLLVLILAVTPLTELSTFEESFPDVRDESAQEIAAAPIKDGMRPLVLYTYAESPNARANLEFFIAKGVHGAADFIFVFNGETDATELIPYQPNLKIIKRENKCFDLGTIGEVLMKDGLWKNYKRFITLNASIRGPFFPVYASSSCWTDVFLDRVNEKVKLVGTTFNCIPRPHLQSMLFATDDIGMAILLDPTLANSASIEDYWGTKDDPVGFTQCYETLKLAVHSEVGITELIRSQGYEVDSLLTAFHAATPTSYCEKNGYPEDILYDRKYYGANVHPYETVFIKANRDIDPTLLEDMTTWHLDQNTTSWNTCGGQV</sequence>
<name>A0A2J6T6Q6_9HELO</name>
<dbReference type="AlphaFoldDB" id="A0A2J6T6Q6"/>
<accession>A0A2J6T6Q6</accession>
<dbReference type="Proteomes" id="UP000235371">
    <property type="component" value="Unassembled WGS sequence"/>
</dbReference>
<feature type="chain" id="PRO_5014385307" description="Glycosyltransferase family 8 protein" evidence="1">
    <location>
        <begin position="29"/>
        <end position="330"/>
    </location>
</feature>
<keyword evidence="1" id="KW-0732">Signal</keyword>
<dbReference type="RefSeq" id="XP_024735601.1">
    <property type="nucleotide sequence ID" value="XM_024874972.1"/>
</dbReference>
<evidence type="ECO:0000256" key="1">
    <source>
        <dbReference type="SAM" id="SignalP"/>
    </source>
</evidence>
<gene>
    <name evidence="2" type="ORF">K444DRAFT_531342</name>
</gene>
<dbReference type="EMBL" id="KZ613817">
    <property type="protein sequence ID" value="PMD58697.1"/>
    <property type="molecule type" value="Genomic_DNA"/>
</dbReference>
<keyword evidence="3" id="KW-1185">Reference proteome</keyword>
<evidence type="ECO:0000313" key="2">
    <source>
        <dbReference type="EMBL" id="PMD58697.1"/>
    </source>
</evidence>
<evidence type="ECO:0008006" key="4">
    <source>
        <dbReference type="Google" id="ProtNLM"/>
    </source>
</evidence>
<evidence type="ECO:0000313" key="3">
    <source>
        <dbReference type="Proteomes" id="UP000235371"/>
    </source>
</evidence>
<organism evidence="2 3">
    <name type="scientific">Hyaloscypha bicolor E</name>
    <dbReference type="NCBI Taxonomy" id="1095630"/>
    <lineage>
        <taxon>Eukaryota</taxon>
        <taxon>Fungi</taxon>
        <taxon>Dikarya</taxon>
        <taxon>Ascomycota</taxon>
        <taxon>Pezizomycotina</taxon>
        <taxon>Leotiomycetes</taxon>
        <taxon>Helotiales</taxon>
        <taxon>Hyaloscyphaceae</taxon>
        <taxon>Hyaloscypha</taxon>
        <taxon>Hyaloscypha bicolor</taxon>
    </lineage>
</organism>
<feature type="signal peptide" evidence="1">
    <location>
        <begin position="1"/>
        <end position="28"/>
    </location>
</feature>
<protein>
    <recommendedName>
        <fullName evidence="4">Glycosyltransferase family 8 protein</fullName>
    </recommendedName>
</protein>
<dbReference type="STRING" id="1095630.A0A2J6T6Q6"/>